<dbReference type="NCBIfam" id="NF001270">
    <property type="entry name" value="PRK00228.2-2"/>
    <property type="match status" value="1"/>
</dbReference>
<dbReference type="InterPro" id="IPR003774">
    <property type="entry name" value="AlgH-like"/>
</dbReference>
<dbReference type="EMBL" id="RKHO01000001">
    <property type="protein sequence ID" value="ROR92495.1"/>
    <property type="molecule type" value="Genomic_DNA"/>
</dbReference>
<dbReference type="PANTHER" id="PTHR30327:SF1">
    <property type="entry name" value="UPF0301 PROTEIN YQGE"/>
    <property type="match status" value="1"/>
</dbReference>
<evidence type="ECO:0000313" key="3">
    <source>
        <dbReference type="Proteomes" id="UP000281738"/>
    </source>
</evidence>
<dbReference type="Proteomes" id="UP000281738">
    <property type="component" value="Unassembled WGS sequence"/>
</dbReference>
<organism evidence="2 3">
    <name type="scientific">Nocardioides aurantiacus</name>
    <dbReference type="NCBI Taxonomy" id="86796"/>
    <lineage>
        <taxon>Bacteria</taxon>
        <taxon>Bacillati</taxon>
        <taxon>Actinomycetota</taxon>
        <taxon>Actinomycetes</taxon>
        <taxon>Propionibacteriales</taxon>
        <taxon>Nocardioidaceae</taxon>
        <taxon>Nocardioides</taxon>
    </lineage>
</organism>
<dbReference type="PANTHER" id="PTHR30327">
    <property type="entry name" value="UNCHARACTERIZED PROTEIN YQGE"/>
    <property type="match status" value="1"/>
</dbReference>
<protein>
    <submittedName>
        <fullName evidence="2">Putative transcriptional regulator</fullName>
    </submittedName>
</protein>
<reference evidence="2 3" key="1">
    <citation type="submission" date="2018-11" db="EMBL/GenBank/DDBJ databases">
        <title>Sequencing the genomes of 1000 actinobacteria strains.</title>
        <authorList>
            <person name="Klenk H.-P."/>
        </authorList>
    </citation>
    <scope>NUCLEOTIDE SEQUENCE [LARGE SCALE GENOMIC DNA]</scope>
    <source>
        <strain evidence="2 3">DSM 12652</strain>
    </source>
</reference>
<dbReference type="AlphaFoldDB" id="A0A3N2CY76"/>
<proteinExistence type="inferred from homology"/>
<dbReference type="GO" id="GO:0005829">
    <property type="term" value="C:cytosol"/>
    <property type="evidence" value="ECO:0007669"/>
    <property type="project" value="TreeGrafter"/>
</dbReference>
<dbReference type="Pfam" id="PF02622">
    <property type="entry name" value="DUF179"/>
    <property type="match status" value="1"/>
</dbReference>
<name>A0A3N2CY76_9ACTN</name>
<dbReference type="OrthoDB" id="9807486at2"/>
<sequence>MQPARGSLLISSATLQDPSFARSLVLVVDSDDDGSLGVILNRPSATPVGEVLSAWSDVTTAPQVLFSGGPVEGNAALALARLSGPRRPDAWQPLTPTIGVVDLDRPAEDYVGLVSAVRVYAGYAGWGAGQLDREIEEGSWHLAPAEEHDLFSTSPDTLWRQVLRRQPGAVAMLATMPEDASLN</sequence>
<dbReference type="SUPFAM" id="SSF143456">
    <property type="entry name" value="VC0467-like"/>
    <property type="match status" value="1"/>
</dbReference>
<comment type="similarity">
    <text evidence="1">Belongs to the UPF0301 (AlgH) family.</text>
</comment>
<accession>A0A3N2CY76</accession>
<keyword evidence="3" id="KW-1185">Reference proteome</keyword>
<comment type="caution">
    <text evidence="2">The sequence shown here is derived from an EMBL/GenBank/DDBJ whole genome shotgun (WGS) entry which is preliminary data.</text>
</comment>
<gene>
    <name evidence="2" type="ORF">EDD33_3386</name>
</gene>
<evidence type="ECO:0000256" key="1">
    <source>
        <dbReference type="ARBA" id="ARBA00009600"/>
    </source>
</evidence>
<dbReference type="Gene3D" id="3.40.1740.10">
    <property type="entry name" value="VC0467-like"/>
    <property type="match status" value="1"/>
</dbReference>
<evidence type="ECO:0000313" key="2">
    <source>
        <dbReference type="EMBL" id="ROR92495.1"/>
    </source>
</evidence>
<dbReference type="RefSeq" id="WP_123392129.1">
    <property type="nucleotide sequence ID" value="NZ_RKHO01000001.1"/>
</dbReference>